<keyword evidence="4" id="KW-0687">Ribonucleoprotein</keyword>
<evidence type="ECO:0000313" key="7">
    <source>
        <dbReference type="Proteomes" id="UP001161757"/>
    </source>
</evidence>
<feature type="compositionally biased region" description="Low complexity" evidence="5">
    <location>
        <begin position="33"/>
        <end position="52"/>
    </location>
</feature>
<evidence type="ECO:0000256" key="4">
    <source>
        <dbReference type="ARBA" id="ARBA00023274"/>
    </source>
</evidence>
<feature type="compositionally biased region" description="Gly residues" evidence="5">
    <location>
        <begin position="257"/>
        <end position="269"/>
    </location>
</feature>
<dbReference type="InterPro" id="IPR036521">
    <property type="entry name" value="SRP19-like_sf"/>
</dbReference>
<dbReference type="SUPFAM" id="SSF69695">
    <property type="entry name" value="SRP19"/>
    <property type="match status" value="1"/>
</dbReference>
<dbReference type="Pfam" id="PF01922">
    <property type="entry name" value="SRP19"/>
    <property type="match status" value="1"/>
</dbReference>
<dbReference type="Gene3D" id="3.30.56.30">
    <property type="entry name" value="Signal recognition particle, SRP19-like subunit"/>
    <property type="match status" value="1"/>
</dbReference>
<feature type="compositionally biased region" description="Gly residues" evidence="5">
    <location>
        <begin position="291"/>
        <end position="309"/>
    </location>
</feature>
<dbReference type="InterPro" id="IPR002778">
    <property type="entry name" value="Signal_recog_particle_SRP19"/>
</dbReference>
<keyword evidence="2" id="KW-0963">Cytoplasm</keyword>
<gene>
    <name evidence="6" type="primary">SEC65</name>
    <name evidence="6" type="ORF">HRR80_003510</name>
</gene>
<sequence>MSHARVEELSDSDPDIDDPSNYLPQSDTQVMRPASQSSSSSPEPEPASSSSSGPNPTLFRPPPPSSSQHFQQPQTREHIKSFQTLYPVYFDASRTKSEGRRVNSSLAIANPLAINLLEAVKAVFVETAPLPRIAFEPDKTHPKDWANPGRIRIEMFHPETKEPIHPQIKNKAHLYTLIGRWLKAHPTKPTDPLQLKIPGLPVPENFGKEPIPVPRGWKMGTILPVHSPAVSGGGVKDDFFKEAMEEIRQAQSQGQLPAGGPGVPGGGGMPDMAALQNMMSSMGGLGGMGGMPGLGGMLGGGDSGAGGAAGRKKKDKKKG</sequence>
<dbReference type="GO" id="GO:0006617">
    <property type="term" value="P:SRP-dependent cotranslational protein targeting to membrane, signal sequence recognition"/>
    <property type="evidence" value="ECO:0007669"/>
    <property type="project" value="TreeGrafter"/>
</dbReference>
<evidence type="ECO:0000256" key="2">
    <source>
        <dbReference type="ARBA" id="ARBA00022490"/>
    </source>
</evidence>
<dbReference type="GO" id="GO:0008312">
    <property type="term" value="F:7S RNA binding"/>
    <property type="evidence" value="ECO:0007669"/>
    <property type="project" value="InterPro"/>
</dbReference>
<feature type="region of interest" description="Disordered" evidence="5">
    <location>
        <begin position="291"/>
        <end position="319"/>
    </location>
</feature>
<dbReference type="PANTHER" id="PTHR17453:SF0">
    <property type="entry name" value="SIGNAL RECOGNITION PARTICLE 19 KDA PROTEIN"/>
    <property type="match status" value="1"/>
</dbReference>
<organism evidence="6 7">
    <name type="scientific">Exophiala dermatitidis</name>
    <name type="common">Black yeast-like fungus</name>
    <name type="synonym">Wangiella dermatitidis</name>
    <dbReference type="NCBI Taxonomy" id="5970"/>
    <lineage>
        <taxon>Eukaryota</taxon>
        <taxon>Fungi</taxon>
        <taxon>Dikarya</taxon>
        <taxon>Ascomycota</taxon>
        <taxon>Pezizomycotina</taxon>
        <taxon>Eurotiomycetes</taxon>
        <taxon>Chaetothyriomycetidae</taxon>
        <taxon>Chaetothyriales</taxon>
        <taxon>Herpotrichiellaceae</taxon>
        <taxon>Exophiala</taxon>
    </lineage>
</organism>
<evidence type="ECO:0000256" key="3">
    <source>
        <dbReference type="ARBA" id="ARBA00023135"/>
    </source>
</evidence>
<dbReference type="EMBL" id="JAJGCB010000005">
    <property type="protein sequence ID" value="KAJ8992406.1"/>
    <property type="molecule type" value="Genomic_DNA"/>
</dbReference>
<evidence type="ECO:0000313" key="6">
    <source>
        <dbReference type="EMBL" id="KAJ8992406.1"/>
    </source>
</evidence>
<keyword evidence="3" id="KW-0733">Signal recognition particle</keyword>
<reference evidence="6" key="1">
    <citation type="submission" date="2023-01" db="EMBL/GenBank/DDBJ databases">
        <title>Exophiala dermititidis isolated from Cystic Fibrosis Patient.</title>
        <authorList>
            <person name="Kurbessoian T."/>
            <person name="Crocker A."/>
            <person name="Murante D."/>
            <person name="Hogan D.A."/>
            <person name="Stajich J.E."/>
        </authorList>
    </citation>
    <scope>NUCLEOTIDE SEQUENCE</scope>
    <source>
        <strain evidence="6">Ex8</strain>
    </source>
</reference>
<proteinExistence type="predicted"/>
<name>A0AAN6EVJ3_EXODE</name>
<feature type="region of interest" description="Disordered" evidence="5">
    <location>
        <begin position="1"/>
        <end position="76"/>
    </location>
</feature>
<feature type="region of interest" description="Disordered" evidence="5">
    <location>
        <begin position="250"/>
        <end position="270"/>
    </location>
</feature>
<comment type="subcellular location">
    <subcellularLocation>
        <location evidence="1">Cytoplasm</location>
    </subcellularLocation>
</comment>
<dbReference type="GO" id="GO:0005786">
    <property type="term" value="C:signal recognition particle, endoplasmic reticulum targeting"/>
    <property type="evidence" value="ECO:0007669"/>
    <property type="project" value="UniProtKB-KW"/>
</dbReference>
<accession>A0AAN6EVJ3</accession>
<feature type="compositionally biased region" description="Acidic residues" evidence="5">
    <location>
        <begin position="9"/>
        <end position="18"/>
    </location>
</feature>
<comment type="caution">
    <text evidence="6">The sequence shown here is derived from an EMBL/GenBank/DDBJ whole genome shotgun (WGS) entry which is preliminary data.</text>
</comment>
<dbReference type="Proteomes" id="UP001161757">
    <property type="component" value="Unassembled WGS sequence"/>
</dbReference>
<dbReference type="AlphaFoldDB" id="A0AAN6EVJ3"/>
<protein>
    <submittedName>
        <fullName evidence="6">Signal recognition particle subunit</fullName>
    </submittedName>
</protein>
<evidence type="ECO:0000256" key="1">
    <source>
        <dbReference type="ARBA" id="ARBA00004496"/>
    </source>
</evidence>
<dbReference type="PANTHER" id="PTHR17453">
    <property type="entry name" value="SIGNAL RECOGNITION PARTICLE 19 KD PROTEIN"/>
    <property type="match status" value="1"/>
</dbReference>
<evidence type="ECO:0000256" key="5">
    <source>
        <dbReference type="SAM" id="MobiDB-lite"/>
    </source>
</evidence>
<feature type="compositionally biased region" description="Basic residues" evidence="5">
    <location>
        <begin position="310"/>
        <end position="319"/>
    </location>
</feature>